<dbReference type="InterPro" id="IPR001375">
    <property type="entry name" value="Peptidase_S9_cat"/>
</dbReference>
<evidence type="ECO:0000256" key="1">
    <source>
        <dbReference type="ARBA" id="ARBA00010040"/>
    </source>
</evidence>
<evidence type="ECO:0000256" key="5">
    <source>
        <dbReference type="ARBA" id="ARBA00022825"/>
    </source>
</evidence>
<keyword evidence="5" id="KW-0720">Serine protease</keyword>
<name>A0A4R3VX59_9SPHI</name>
<evidence type="ECO:0000256" key="4">
    <source>
        <dbReference type="ARBA" id="ARBA00022801"/>
    </source>
</evidence>
<proteinExistence type="inferred from homology"/>
<dbReference type="PANTHER" id="PTHR42776">
    <property type="entry name" value="SERINE PEPTIDASE S9 FAMILY MEMBER"/>
    <property type="match status" value="1"/>
</dbReference>
<accession>A0A4R3VX59</accession>
<dbReference type="OrthoDB" id="9812921at2"/>
<dbReference type="SUPFAM" id="SSF53474">
    <property type="entry name" value="alpha/beta-Hydrolases"/>
    <property type="match status" value="1"/>
</dbReference>
<feature type="signal peptide" evidence="6">
    <location>
        <begin position="1"/>
        <end position="19"/>
    </location>
</feature>
<evidence type="ECO:0000256" key="2">
    <source>
        <dbReference type="ARBA" id="ARBA00022670"/>
    </source>
</evidence>
<dbReference type="InterPro" id="IPR011659">
    <property type="entry name" value="WD40"/>
</dbReference>
<evidence type="ECO:0000313" key="8">
    <source>
        <dbReference type="EMBL" id="TCV14146.1"/>
    </source>
</evidence>
<feature type="domain" description="Peptidase S9 prolyl oligopeptidase catalytic" evidence="7">
    <location>
        <begin position="491"/>
        <end position="699"/>
    </location>
</feature>
<dbReference type="EMBL" id="SMBZ01000016">
    <property type="protein sequence ID" value="TCV14146.1"/>
    <property type="molecule type" value="Genomic_DNA"/>
</dbReference>
<protein>
    <submittedName>
        <fullName evidence="8">Dipeptidyl aminopeptidase/acylaminoacyl peptidase</fullName>
    </submittedName>
</protein>
<sequence length="699" mass="78717">MNRVSILTALLLMGASAMAQKVPEKNIEKSVLTDKINNYLDKRPMTAEDLWKLGRVSTEGLSADGNTVIYGVSNYSFEENKSEKNLYTISVKGGVAQNFTTEPGGESVVEVTANNDVIYLYKGQLWTKNLKGGAATQLTNYEGGLSNVKLSPDKKHILFSQSVLITKNHSKDKYADLPKSNVYIYDNLDYRHWDTDNDGRFNHPFVATYDNGKIGEAIDLLEGQPFYSPTAPFGGAEDFAWSPDSKSVLYVCKKKAGTEYATSTNTDIYQYALGTKQTKNLTEGMMGYDTHPTFNKQGNRLAWLSMKTDGYEADKNDIILQDMATGQKVNLTGHWDETVNAFVWSNDGKKIYFVAPTRGTVQLFAIDVPANLQVRSLPNIQQLSEGQFDISGIVGETKDGLVVTSTKMTQAAEIYVYNLKSKKLNPITTVNDSKYVQFKETKVEGRFTKASDGEDLFSWVIYPPDFDPTKKYPTLLFCQGGPQSATTQGYSFRWNFQLMASQGYIIILPNRRGMPGWGTKWNEDISKDWGGQPIRDYLSAIDDLKKEPYIDHDRIGAIGASYGGYSVFMLAGMHEGRFKSFISHCGLFNMESWYGTTEELFFANYDLGGPYWDKANAKTYKDFNPIKHIDKWNTPILIFQGGKDYRVPIGQGQEAFQVAQLKGIKSRFVFLPEENHWVLSGHNAQVWQREFFGWLKETL</sequence>
<dbReference type="GO" id="GO:0004177">
    <property type="term" value="F:aminopeptidase activity"/>
    <property type="evidence" value="ECO:0007669"/>
    <property type="project" value="UniProtKB-KW"/>
</dbReference>
<evidence type="ECO:0000313" key="9">
    <source>
        <dbReference type="Proteomes" id="UP000295197"/>
    </source>
</evidence>
<keyword evidence="2" id="KW-0645">Protease</keyword>
<reference evidence="8 9" key="1">
    <citation type="submission" date="2019-03" db="EMBL/GenBank/DDBJ databases">
        <title>Genomic Encyclopedia of Type Strains, Phase IV (KMG-IV): sequencing the most valuable type-strain genomes for metagenomic binning, comparative biology and taxonomic classification.</title>
        <authorList>
            <person name="Goeker M."/>
        </authorList>
    </citation>
    <scope>NUCLEOTIDE SEQUENCE [LARGE SCALE GENOMIC DNA]</scope>
    <source>
        <strain evidence="8 9">DSM 22362</strain>
    </source>
</reference>
<organism evidence="8 9">
    <name type="scientific">Sphingobacterium alimentarium</name>
    <dbReference type="NCBI Taxonomy" id="797292"/>
    <lineage>
        <taxon>Bacteria</taxon>
        <taxon>Pseudomonadati</taxon>
        <taxon>Bacteroidota</taxon>
        <taxon>Sphingobacteriia</taxon>
        <taxon>Sphingobacteriales</taxon>
        <taxon>Sphingobacteriaceae</taxon>
        <taxon>Sphingobacterium</taxon>
    </lineage>
</organism>
<dbReference type="AlphaFoldDB" id="A0A4R3VX59"/>
<dbReference type="GO" id="GO:0004252">
    <property type="term" value="F:serine-type endopeptidase activity"/>
    <property type="evidence" value="ECO:0007669"/>
    <property type="project" value="TreeGrafter"/>
</dbReference>
<keyword evidence="9" id="KW-1185">Reference proteome</keyword>
<evidence type="ECO:0000256" key="6">
    <source>
        <dbReference type="SAM" id="SignalP"/>
    </source>
</evidence>
<gene>
    <name evidence="8" type="ORF">EDC17_101651</name>
</gene>
<dbReference type="PANTHER" id="PTHR42776:SF13">
    <property type="entry name" value="DIPEPTIDYL-PEPTIDASE 5"/>
    <property type="match status" value="1"/>
</dbReference>
<keyword evidence="4" id="KW-0378">Hydrolase</keyword>
<dbReference type="Proteomes" id="UP000295197">
    <property type="component" value="Unassembled WGS sequence"/>
</dbReference>
<evidence type="ECO:0000256" key="3">
    <source>
        <dbReference type="ARBA" id="ARBA00022729"/>
    </source>
</evidence>
<comment type="caution">
    <text evidence="8">The sequence shown here is derived from an EMBL/GenBank/DDBJ whole genome shotgun (WGS) entry which is preliminary data.</text>
</comment>
<dbReference type="Gene3D" id="2.120.10.30">
    <property type="entry name" value="TolB, C-terminal domain"/>
    <property type="match status" value="2"/>
</dbReference>
<dbReference type="Gene3D" id="3.40.50.1820">
    <property type="entry name" value="alpha/beta hydrolase"/>
    <property type="match status" value="1"/>
</dbReference>
<dbReference type="InterPro" id="IPR011042">
    <property type="entry name" value="6-blade_b-propeller_TolB-like"/>
</dbReference>
<dbReference type="SUPFAM" id="SSF82171">
    <property type="entry name" value="DPP6 N-terminal domain-like"/>
    <property type="match status" value="1"/>
</dbReference>
<dbReference type="InterPro" id="IPR029058">
    <property type="entry name" value="AB_hydrolase_fold"/>
</dbReference>
<dbReference type="FunFam" id="3.40.50.1820:FF:000028">
    <property type="entry name" value="S9 family peptidase"/>
    <property type="match status" value="1"/>
</dbReference>
<evidence type="ECO:0000259" key="7">
    <source>
        <dbReference type="Pfam" id="PF00326"/>
    </source>
</evidence>
<dbReference type="Pfam" id="PF07676">
    <property type="entry name" value="PD40"/>
    <property type="match status" value="1"/>
</dbReference>
<keyword evidence="8" id="KW-0031">Aminopeptidase</keyword>
<feature type="chain" id="PRO_5020247227" evidence="6">
    <location>
        <begin position="20"/>
        <end position="699"/>
    </location>
</feature>
<dbReference type="Pfam" id="PF00326">
    <property type="entry name" value="Peptidase_S9"/>
    <property type="match status" value="1"/>
</dbReference>
<keyword evidence="3 6" id="KW-0732">Signal</keyword>
<comment type="similarity">
    <text evidence="1">Belongs to the peptidase S9C family.</text>
</comment>
<dbReference type="GO" id="GO:0006508">
    <property type="term" value="P:proteolysis"/>
    <property type="evidence" value="ECO:0007669"/>
    <property type="project" value="UniProtKB-KW"/>
</dbReference>